<keyword evidence="2" id="KW-1185">Reference proteome</keyword>
<evidence type="ECO:0000313" key="2">
    <source>
        <dbReference type="Proteomes" id="UP000481033"/>
    </source>
</evidence>
<protein>
    <submittedName>
        <fullName evidence="1">Uncharacterized protein</fullName>
    </submittedName>
</protein>
<proteinExistence type="predicted"/>
<organism evidence="1 2">
    <name type="scientific">Adonisia turfae CCMR0081</name>
    <dbReference type="NCBI Taxonomy" id="2292702"/>
    <lineage>
        <taxon>Bacteria</taxon>
        <taxon>Bacillati</taxon>
        <taxon>Cyanobacteriota</taxon>
        <taxon>Adonisia</taxon>
        <taxon>Adonisia turfae</taxon>
    </lineage>
</organism>
<reference evidence="1 2" key="1">
    <citation type="journal article" date="2020" name="Microb. Ecol.">
        <title>Ecogenomics of the Marine Benthic Filamentous Cyanobacterium Adonisia.</title>
        <authorList>
            <person name="Walter J.M."/>
            <person name="Coutinho F.H."/>
            <person name="Leomil L."/>
            <person name="Hargreaves P.I."/>
            <person name="Campeao M.E."/>
            <person name="Vieira V.V."/>
            <person name="Silva B.S."/>
            <person name="Fistarol G.O."/>
            <person name="Salomon P.S."/>
            <person name="Sawabe T."/>
            <person name="Mino S."/>
            <person name="Hosokawa M."/>
            <person name="Miyashita H."/>
            <person name="Maruyama F."/>
            <person name="van Verk M.C."/>
            <person name="Dutilh B.E."/>
            <person name="Thompson C.C."/>
            <person name="Thompson F.L."/>
        </authorList>
    </citation>
    <scope>NUCLEOTIDE SEQUENCE [LARGE SCALE GENOMIC DNA]</scope>
    <source>
        <strain evidence="1 2">CCMR0081</strain>
    </source>
</reference>
<accession>A0A6M0RJY8</accession>
<dbReference type="Proteomes" id="UP000481033">
    <property type="component" value="Unassembled WGS sequence"/>
</dbReference>
<dbReference type="EMBL" id="QXHD01000004">
    <property type="protein sequence ID" value="NEZ55971.1"/>
    <property type="molecule type" value="Genomic_DNA"/>
</dbReference>
<evidence type="ECO:0000313" key="1">
    <source>
        <dbReference type="EMBL" id="NEZ55971.1"/>
    </source>
</evidence>
<name>A0A6M0RJY8_9CYAN</name>
<dbReference type="AlphaFoldDB" id="A0A6M0RJY8"/>
<gene>
    <name evidence="1" type="ORF">DXZ20_09860</name>
</gene>
<comment type="caution">
    <text evidence="1">The sequence shown here is derived from an EMBL/GenBank/DDBJ whole genome shotgun (WGS) entry which is preliminary data.</text>
</comment>
<sequence>MAVMADAGGRHRRQWAVILFRVPSAVQSYRLQSSAMFFLKRRASDAAAKHRCFAVTDGGYELLSYL</sequence>